<proteinExistence type="predicted"/>
<gene>
    <name evidence="1" type="ORF">KSP39_PZI012615</name>
</gene>
<dbReference type="Proteomes" id="UP001418222">
    <property type="component" value="Unassembled WGS sequence"/>
</dbReference>
<dbReference type="EMBL" id="JBBWWQ010000010">
    <property type="protein sequence ID" value="KAK8936671.1"/>
    <property type="molecule type" value="Genomic_DNA"/>
</dbReference>
<organism evidence="1 2">
    <name type="scientific">Platanthera zijinensis</name>
    <dbReference type="NCBI Taxonomy" id="2320716"/>
    <lineage>
        <taxon>Eukaryota</taxon>
        <taxon>Viridiplantae</taxon>
        <taxon>Streptophyta</taxon>
        <taxon>Embryophyta</taxon>
        <taxon>Tracheophyta</taxon>
        <taxon>Spermatophyta</taxon>
        <taxon>Magnoliopsida</taxon>
        <taxon>Liliopsida</taxon>
        <taxon>Asparagales</taxon>
        <taxon>Orchidaceae</taxon>
        <taxon>Orchidoideae</taxon>
        <taxon>Orchideae</taxon>
        <taxon>Orchidinae</taxon>
        <taxon>Platanthera</taxon>
    </lineage>
</organism>
<name>A0AAP0G4I1_9ASPA</name>
<sequence length="119" mass="13333">MVTKAHLFKPTILASKERKLRTQTPFFRRGEYHAGLRLLVLCSFMHDAISGLFPDVETILSILMQCGIPTGASVISVSKLQVFSIFSLSMSDLSRSSKTWLHPNGSSCRFPREGLSLFR</sequence>
<comment type="caution">
    <text evidence="1">The sequence shown here is derived from an EMBL/GenBank/DDBJ whole genome shotgun (WGS) entry which is preliminary data.</text>
</comment>
<reference evidence="1 2" key="1">
    <citation type="journal article" date="2022" name="Nat. Plants">
        <title>Genomes of leafy and leafless Platanthera orchids illuminate the evolution of mycoheterotrophy.</title>
        <authorList>
            <person name="Li M.H."/>
            <person name="Liu K.W."/>
            <person name="Li Z."/>
            <person name="Lu H.C."/>
            <person name="Ye Q.L."/>
            <person name="Zhang D."/>
            <person name="Wang J.Y."/>
            <person name="Li Y.F."/>
            <person name="Zhong Z.M."/>
            <person name="Liu X."/>
            <person name="Yu X."/>
            <person name="Liu D.K."/>
            <person name="Tu X.D."/>
            <person name="Liu B."/>
            <person name="Hao Y."/>
            <person name="Liao X.Y."/>
            <person name="Jiang Y.T."/>
            <person name="Sun W.H."/>
            <person name="Chen J."/>
            <person name="Chen Y.Q."/>
            <person name="Ai Y."/>
            <person name="Zhai J.W."/>
            <person name="Wu S.S."/>
            <person name="Zhou Z."/>
            <person name="Hsiao Y.Y."/>
            <person name="Wu W.L."/>
            <person name="Chen Y.Y."/>
            <person name="Lin Y.F."/>
            <person name="Hsu J.L."/>
            <person name="Li C.Y."/>
            <person name="Wang Z.W."/>
            <person name="Zhao X."/>
            <person name="Zhong W.Y."/>
            <person name="Ma X.K."/>
            <person name="Ma L."/>
            <person name="Huang J."/>
            <person name="Chen G.Z."/>
            <person name="Huang M.Z."/>
            <person name="Huang L."/>
            <person name="Peng D.H."/>
            <person name="Luo Y.B."/>
            <person name="Zou S.Q."/>
            <person name="Chen S.P."/>
            <person name="Lan S."/>
            <person name="Tsai W.C."/>
            <person name="Van de Peer Y."/>
            <person name="Liu Z.J."/>
        </authorList>
    </citation>
    <scope>NUCLEOTIDE SEQUENCE [LARGE SCALE GENOMIC DNA]</scope>
    <source>
        <strain evidence="1">Lor287</strain>
    </source>
</reference>
<protein>
    <submittedName>
        <fullName evidence="1">Uncharacterized protein</fullName>
    </submittedName>
</protein>
<evidence type="ECO:0000313" key="2">
    <source>
        <dbReference type="Proteomes" id="UP001418222"/>
    </source>
</evidence>
<dbReference type="AlphaFoldDB" id="A0AAP0G4I1"/>
<accession>A0AAP0G4I1</accession>
<keyword evidence="2" id="KW-1185">Reference proteome</keyword>
<evidence type="ECO:0000313" key="1">
    <source>
        <dbReference type="EMBL" id="KAK8936671.1"/>
    </source>
</evidence>